<evidence type="ECO:0000256" key="8">
    <source>
        <dbReference type="ARBA" id="ARBA00023180"/>
    </source>
</evidence>
<dbReference type="SUPFAM" id="SSF53850">
    <property type="entry name" value="Periplasmic binding protein-like II"/>
    <property type="match status" value="1"/>
</dbReference>
<dbReference type="PROSITE" id="PS01039">
    <property type="entry name" value="SBP_BACTERIAL_3"/>
    <property type="match status" value="1"/>
</dbReference>
<evidence type="ECO:0000313" key="12">
    <source>
        <dbReference type="EnsemblMetazoa" id="AFAF020039-PA"/>
    </source>
</evidence>
<feature type="domain" description="Solute-binding protein family 3/N-terminal" evidence="11">
    <location>
        <begin position="326"/>
        <end position="386"/>
    </location>
</feature>
<evidence type="ECO:0000256" key="10">
    <source>
        <dbReference type="SAM" id="Phobius"/>
    </source>
</evidence>
<dbReference type="AlphaFoldDB" id="A0A182QZL3"/>
<comment type="subcellular location">
    <subcellularLocation>
        <location evidence="1">Cell membrane</location>
        <topology evidence="1">Multi-pass membrane protein</topology>
    </subcellularLocation>
</comment>
<evidence type="ECO:0000256" key="9">
    <source>
        <dbReference type="SAM" id="MobiDB-lite"/>
    </source>
</evidence>
<keyword evidence="8" id="KW-0325">Glycoprotein</keyword>
<keyword evidence="4" id="KW-0732">Signal</keyword>
<dbReference type="Gene3D" id="3.40.190.10">
    <property type="entry name" value="Periplasmic binding protein-like II"/>
    <property type="match status" value="1"/>
</dbReference>
<dbReference type="InterPro" id="IPR052192">
    <property type="entry name" value="Insect_Ionotropic_Sensory_Rcpt"/>
</dbReference>
<evidence type="ECO:0000256" key="4">
    <source>
        <dbReference type="ARBA" id="ARBA00022729"/>
    </source>
</evidence>
<evidence type="ECO:0000256" key="3">
    <source>
        <dbReference type="ARBA" id="ARBA00022692"/>
    </source>
</evidence>
<reference evidence="13" key="1">
    <citation type="submission" date="2014-01" db="EMBL/GenBank/DDBJ databases">
        <title>The Genome Sequence of Anopheles farauti FAR1 (V2).</title>
        <authorList>
            <consortium name="The Broad Institute Genomics Platform"/>
            <person name="Neafsey D.E."/>
            <person name="Besansky N."/>
            <person name="Howell P."/>
            <person name="Walton C."/>
            <person name="Young S.K."/>
            <person name="Zeng Q."/>
            <person name="Gargeya S."/>
            <person name="Fitzgerald M."/>
            <person name="Haas B."/>
            <person name="Abouelleil A."/>
            <person name="Allen A.W."/>
            <person name="Alvarado L."/>
            <person name="Arachchi H.M."/>
            <person name="Berlin A.M."/>
            <person name="Chapman S.B."/>
            <person name="Gainer-Dewar J."/>
            <person name="Goldberg J."/>
            <person name="Griggs A."/>
            <person name="Gujja S."/>
            <person name="Hansen M."/>
            <person name="Howarth C."/>
            <person name="Imamovic A."/>
            <person name="Ireland A."/>
            <person name="Larimer J."/>
            <person name="McCowan C."/>
            <person name="Murphy C."/>
            <person name="Pearson M."/>
            <person name="Poon T.W."/>
            <person name="Priest M."/>
            <person name="Roberts A."/>
            <person name="Saif S."/>
            <person name="Shea T."/>
            <person name="Sisk P."/>
            <person name="Sykes S."/>
            <person name="Wortman J."/>
            <person name="Nusbaum C."/>
            <person name="Birren B."/>
        </authorList>
    </citation>
    <scope>NUCLEOTIDE SEQUENCE [LARGE SCALE GENOMIC DNA]</scope>
    <source>
        <strain evidence="13">FAR1</strain>
    </source>
</reference>
<organism evidence="12 13">
    <name type="scientific">Anopheles farauti</name>
    <dbReference type="NCBI Taxonomy" id="69004"/>
    <lineage>
        <taxon>Eukaryota</taxon>
        <taxon>Metazoa</taxon>
        <taxon>Ecdysozoa</taxon>
        <taxon>Arthropoda</taxon>
        <taxon>Hexapoda</taxon>
        <taxon>Insecta</taxon>
        <taxon>Pterygota</taxon>
        <taxon>Neoptera</taxon>
        <taxon>Endopterygota</taxon>
        <taxon>Diptera</taxon>
        <taxon>Nematocera</taxon>
        <taxon>Culicoidea</taxon>
        <taxon>Culicidae</taxon>
        <taxon>Anophelinae</taxon>
        <taxon>Anopheles</taxon>
    </lineage>
</organism>
<evidence type="ECO:0000256" key="6">
    <source>
        <dbReference type="ARBA" id="ARBA00023136"/>
    </source>
</evidence>
<feature type="region of interest" description="Disordered" evidence="9">
    <location>
        <begin position="27"/>
        <end position="54"/>
    </location>
</feature>
<dbReference type="PANTHER" id="PTHR42643:SF41">
    <property type="entry name" value="IONOTROPIC RECEPTOR 20A-RELATED"/>
    <property type="match status" value="1"/>
</dbReference>
<keyword evidence="5 10" id="KW-1133">Transmembrane helix</keyword>
<accession>A0A182QZL3</accession>
<evidence type="ECO:0000256" key="1">
    <source>
        <dbReference type="ARBA" id="ARBA00004651"/>
    </source>
</evidence>
<keyword evidence="2" id="KW-1003">Cell membrane</keyword>
<dbReference type="VEuPathDB" id="VectorBase:AFAF020039"/>
<feature type="transmembrane region" description="Helical" evidence="10">
    <location>
        <begin position="467"/>
        <end position="490"/>
    </location>
</feature>
<keyword evidence="13" id="KW-1185">Reference proteome</keyword>
<evidence type="ECO:0000313" key="13">
    <source>
        <dbReference type="Proteomes" id="UP000075886"/>
    </source>
</evidence>
<evidence type="ECO:0000256" key="2">
    <source>
        <dbReference type="ARBA" id="ARBA00022475"/>
    </source>
</evidence>
<dbReference type="EMBL" id="AXCN02000881">
    <property type="status" value="NOT_ANNOTATED_CDS"/>
    <property type="molecule type" value="Genomic_DNA"/>
</dbReference>
<proteinExistence type="predicted"/>
<protein>
    <recommendedName>
        <fullName evidence="11">Solute-binding protein family 3/N-terminal domain-containing protein</fullName>
    </recommendedName>
</protein>
<dbReference type="EnsemblMetazoa" id="AFAF020039-RA">
    <property type="protein sequence ID" value="AFAF020039-PA"/>
    <property type="gene ID" value="AFAF020039"/>
</dbReference>
<dbReference type="Proteomes" id="UP000075886">
    <property type="component" value="Unassembled WGS sequence"/>
</dbReference>
<dbReference type="InterPro" id="IPR018313">
    <property type="entry name" value="SBP_3_CS"/>
</dbReference>
<keyword evidence="7" id="KW-0675">Receptor</keyword>
<feature type="transmembrane region" description="Helical" evidence="10">
    <location>
        <begin position="429"/>
        <end position="447"/>
    </location>
</feature>
<dbReference type="PANTHER" id="PTHR42643">
    <property type="entry name" value="IONOTROPIC RECEPTOR 20A-RELATED"/>
    <property type="match status" value="1"/>
</dbReference>
<keyword evidence="3 10" id="KW-0812">Transmembrane</keyword>
<name>A0A182QZL3_9DIPT</name>
<sequence>MNALPATIQPQSNHHPVRRNETYAPLPAAVDSTHPKPPVQVTIDSRTKPRPLPPRVENWMANFLRKPTRERVRWRSKLYELEPHWSTRPAPERADHLIDVGTEDFVNWLNGLGVERSTLTTDVVRELFSIGPADETSRALNIAPKEIRAVPEEVAKEWHLPQLALENRIAQQLDRDRMLAGVATKRTAFGRNLPHHLRCGWTPDASGSGDFARPDFPDDLMSLKRLFHDIWHLRSVKYLVDYLAMRPTLPKPRFLVEKGLFERQDALGVVPFYRKVLSQKAIAESIKRTIMGYPVGGRLVEVASSANFNSLFRPSLKGLPFRAIVTESKPYSYQSPENILTGLDVDVVRTIAHMLELNVRFTHLYNANYSDILKMLYNRHIDMYATRRGCNRGHQLLYLHERSNIRLLMPKSQRINFNLQFLKPFKPEVWYLLLVLLLAGGALNWWFRDRLPVNVLMVVVFDVGRDFHRQTAVLVVVIQLLKFILLEAYLGQVTSFMIRLRYQEDPQTLEQFFQSNIELNAPVVLNPFINQLPSDISVRVREKLRNPQTRNPNLEFEPGYAYMVTEYASDALKNEHSYGSIFNASFFYVMDEPLVEFDTCYLFATWSKFMGKFGECLERLYETGIMLKLTGDAWRLANKAPKSSPSTLLVFPDLVPVFFFLCYGWIVSVAFFADNTAVQLASGGLFFQPDLPDLRLAGAVGAVGMLF</sequence>
<evidence type="ECO:0000256" key="5">
    <source>
        <dbReference type="ARBA" id="ARBA00022989"/>
    </source>
</evidence>
<evidence type="ECO:0000256" key="7">
    <source>
        <dbReference type="ARBA" id="ARBA00023170"/>
    </source>
</evidence>
<reference evidence="12" key="2">
    <citation type="submission" date="2020-05" db="UniProtKB">
        <authorList>
            <consortium name="EnsemblMetazoa"/>
        </authorList>
    </citation>
    <scope>IDENTIFICATION</scope>
    <source>
        <strain evidence="12">FAR1</strain>
    </source>
</reference>
<dbReference type="GO" id="GO:0005886">
    <property type="term" value="C:plasma membrane"/>
    <property type="evidence" value="ECO:0007669"/>
    <property type="project" value="UniProtKB-SubCell"/>
</dbReference>
<evidence type="ECO:0000259" key="11">
    <source>
        <dbReference type="Pfam" id="PF00497"/>
    </source>
</evidence>
<dbReference type="Pfam" id="PF00497">
    <property type="entry name" value="SBP_bac_3"/>
    <property type="match status" value="1"/>
</dbReference>
<feature type="transmembrane region" description="Helical" evidence="10">
    <location>
        <begin position="648"/>
        <end position="673"/>
    </location>
</feature>
<dbReference type="InterPro" id="IPR001638">
    <property type="entry name" value="Solute-binding_3/MltF_N"/>
</dbReference>
<keyword evidence="6 10" id="KW-0472">Membrane</keyword>